<dbReference type="RefSeq" id="WP_012310217.1">
    <property type="nucleotide sequence ID" value="NZ_RCOR01000022.1"/>
</dbReference>
<dbReference type="AlphaFoldDB" id="A0A3R9RIQ9"/>
<dbReference type="GO" id="GO:0003735">
    <property type="term" value="F:structural constituent of ribosome"/>
    <property type="evidence" value="ECO:0007669"/>
    <property type="project" value="InterPro"/>
</dbReference>
<reference evidence="5 6" key="1">
    <citation type="submission" date="2018-10" db="EMBL/GenBank/DDBJ databases">
        <title>Co-occurring genomic capacity for anaerobic methane metabolism and dissimilatory sulfite reduction discovered in the Korarchaeota.</title>
        <authorList>
            <person name="Mckay L.J."/>
            <person name="Dlakic M."/>
            <person name="Fields M.W."/>
            <person name="Delmont T.O."/>
            <person name="Eren A.M."/>
            <person name="Jay Z.J."/>
            <person name="Klingelsmith K.B."/>
            <person name="Rusch D.B."/>
            <person name="Inskeep W.P."/>
        </authorList>
    </citation>
    <scope>NUCLEOTIDE SEQUENCE [LARGE SCALE GENOMIC DNA]</scope>
    <source>
        <strain evidence="5 6">WS</strain>
    </source>
</reference>
<dbReference type="GO" id="GO:0005840">
    <property type="term" value="C:ribosome"/>
    <property type="evidence" value="ECO:0007669"/>
    <property type="project" value="UniProtKB-KW"/>
</dbReference>
<dbReference type="Gene3D" id="6.20.340.10">
    <property type="match status" value="1"/>
</dbReference>
<evidence type="ECO:0000256" key="3">
    <source>
        <dbReference type="ARBA" id="ARBA00023274"/>
    </source>
</evidence>
<accession>A0A3R9RIQ9</accession>
<dbReference type="PRINTS" id="PR01250">
    <property type="entry name" value="RIBOSOMALL34"/>
</dbReference>
<dbReference type="Pfam" id="PF01199">
    <property type="entry name" value="Ribosomal_L34e"/>
    <property type="match status" value="1"/>
</dbReference>
<proteinExistence type="inferred from homology"/>
<evidence type="ECO:0000313" key="5">
    <source>
        <dbReference type="EMBL" id="RSN69117.1"/>
    </source>
</evidence>
<dbReference type="EMBL" id="RCOR01000022">
    <property type="protein sequence ID" value="RSN69117.1"/>
    <property type="molecule type" value="Genomic_DNA"/>
</dbReference>
<dbReference type="PANTHER" id="PTHR10759">
    <property type="entry name" value="60S RIBOSOMAL PROTEIN L34"/>
    <property type="match status" value="1"/>
</dbReference>
<protein>
    <recommendedName>
        <fullName evidence="4">Large ribosomal subunit protein eL34</fullName>
    </recommendedName>
</protein>
<dbReference type="InterPro" id="IPR047868">
    <property type="entry name" value="Ribosomal_L34e_arc-type"/>
</dbReference>
<dbReference type="GeneID" id="6094851"/>
<evidence type="ECO:0000313" key="6">
    <source>
        <dbReference type="Proteomes" id="UP000278149"/>
    </source>
</evidence>
<name>A0A3R9RIQ9_9CREN</name>
<dbReference type="InterPro" id="IPR038562">
    <property type="entry name" value="Ribosomal_eL34_C_sf"/>
</dbReference>
<dbReference type="GO" id="GO:0006412">
    <property type="term" value="P:translation"/>
    <property type="evidence" value="ECO:0007669"/>
    <property type="project" value="UniProtKB-UniRule"/>
</dbReference>
<evidence type="ECO:0000256" key="1">
    <source>
        <dbReference type="ARBA" id="ARBA00009875"/>
    </source>
</evidence>
<dbReference type="GO" id="GO:1990904">
    <property type="term" value="C:ribonucleoprotein complex"/>
    <property type="evidence" value="ECO:0007669"/>
    <property type="project" value="UniProtKB-KW"/>
</dbReference>
<gene>
    <name evidence="4" type="primary">rpl34e</name>
    <name evidence="5" type="ORF">D9Q81_04850</name>
</gene>
<keyword evidence="3 4" id="KW-0687">Ribonucleoprotein</keyword>
<comment type="similarity">
    <text evidence="1 4">Belongs to the eukaryotic ribosomal protein eL34 family.</text>
</comment>
<dbReference type="Proteomes" id="UP000278149">
    <property type="component" value="Unassembled WGS sequence"/>
</dbReference>
<keyword evidence="2 4" id="KW-0689">Ribosomal protein</keyword>
<dbReference type="HAMAP" id="MF_00349">
    <property type="entry name" value="Ribosomal_eL34"/>
    <property type="match status" value="1"/>
</dbReference>
<organism evidence="5 6">
    <name type="scientific">Candidatus Korarchaeum cryptofilum</name>
    <dbReference type="NCBI Taxonomy" id="498846"/>
    <lineage>
        <taxon>Archaea</taxon>
        <taxon>Thermoproteota</taxon>
        <taxon>Candidatus Korarchaeia</taxon>
        <taxon>Candidatus Korarchaeales</taxon>
        <taxon>Candidatus Korarchaeaceae</taxon>
        <taxon>Candidatus Korarchaeum</taxon>
    </lineage>
</organism>
<sequence>MLSVNKRGTRRRLKKVRVAVRTPGGRLIYHYKHKKHSYAVCSCGARLNATPTGPRSVMSKIPLSQRRPNRPYGGNLCPKCMRKLMVASAVAEGLALLAS</sequence>
<comment type="caution">
    <text evidence="5">The sequence shown here is derived from an EMBL/GenBank/DDBJ whole genome shotgun (WGS) entry which is preliminary data.</text>
</comment>
<evidence type="ECO:0000256" key="4">
    <source>
        <dbReference type="HAMAP-Rule" id="MF_00349"/>
    </source>
</evidence>
<evidence type="ECO:0000256" key="2">
    <source>
        <dbReference type="ARBA" id="ARBA00022980"/>
    </source>
</evidence>
<dbReference type="InterPro" id="IPR008195">
    <property type="entry name" value="Ribosomal_eL34"/>
</dbReference>